<gene>
    <name evidence="1" type="ORF">TTEB3V08_LOCUS8774</name>
</gene>
<organism evidence="1">
    <name type="scientific">Timema tahoe</name>
    <dbReference type="NCBI Taxonomy" id="61484"/>
    <lineage>
        <taxon>Eukaryota</taxon>
        <taxon>Metazoa</taxon>
        <taxon>Ecdysozoa</taxon>
        <taxon>Arthropoda</taxon>
        <taxon>Hexapoda</taxon>
        <taxon>Insecta</taxon>
        <taxon>Pterygota</taxon>
        <taxon>Neoptera</taxon>
        <taxon>Polyneoptera</taxon>
        <taxon>Phasmatodea</taxon>
        <taxon>Timematodea</taxon>
        <taxon>Timematoidea</taxon>
        <taxon>Timematidae</taxon>
        <taxon>Timema</taxon>
    </lineage>
</organism>
<reference evidence="1" key="1">
    <citation type="submission" date="2020-11" db="EMBL/GenBank/DDBJ databases">
        <authorList>
            <person name="Tran Van P."/>
        </authorList>
    </citation>
    <scope>NUCLEOTIDE SEQUENCE</scope>
</reference>
<dbReference type="EMBL" id="OE004117">
    <property type="protein sequence ID" value="CAD7460857.1"/>
    <property type="molecule type" value="Genomic_DNA"/>
</dbReference>
<proteinExistence type="predicted"/>
<dbReference type="AlphaFoldDB" id="A0A7R9ILX5"/>
<name>A0A7R9ILX5_9NEOP</name>
<evidence type="ECO:0000313" key="1">
    <source>
        <dbReference type="EMBL" id="CAD7460857.1"/>
    </source>
</evidence>
<protein>
    <submittedName>
        <fullName evidence="1">Uncharacterized protein</fullName>
    </submittedName>
</protein>
<sequence>MFDCLSWLTINMFDCLIWLTTNMFDCLSWLTTSMFDRHSWLTTNMFDCLSWLTINMFDCLSWLTINMGDLAKCPWFVAVLYRRTGHPGRILDYCAAQGPVSSDTRTLQTCATHIILLINSIFTILIHLTSKAPQELSDNSTITLDVNHKDLISIDPISIPILDGKESVGKSWNITVISHDAGYAIITANISNSNNRLVKSFLISSMVHPRLSSDLVDSILPWLAGLKGVGRGRGALPGTVQSPGLVKVCPSSNLLGLVSVALFSQFRRQKRIWGWAWPSKILHPYVGW</sequence>
<accession>A0A7R9ILX5</accession>